<dbReference type="InterPro" id="IPR003760">
    <property type="entry name" value="PnrA-like"/>
</dbReference>
<keyword evidence="6" id="KW-0449">Lipoprotein</keyword>
<evidence type="ECO:0000256" key="7">
    <source>
        <dbReference type="SAM" id="SignalP"/>
    </source>
</evidence>
<protein>
    <submittedName>
        <fullName evidence="9">Basic membrane protein A</fullName>
    </submittedName>
</protein>
<evidence type="ECO:0000313" key="10">
    <source>
        <dbReference type="Proteomes" id="UP000244089"/>
    </source>
</evidence>
<feature type="domain" description="ABC transporter substrate-binding protein PnrA-like" evidence="8">
    <location>
        <begin position="27"/>
        <end position="318"/>
    </location>
</feature>
<dbReference type="PANTHER" id="PTHR34296:SF2">
    <property type="entry name" value="ABC TRANSPORTER GUANOSINE-BINDING PROTEIN NUPN"/>
    <property type="match status" value="1"/>
</dbReference>
<dbReference type="SUPFAM" id="SSF53822">
    <property type="entry name" value="Periplasmic binding protein-like I"/>
    <property type="match status" value="1"/>
</dbReference>
<name>A0A2T5RH16_9FIRM</name>
<dbReference type="InterPro" id="IPR028082">
    <property type="entry name" value="Peripla_BP_I"/>
</dbReference>
<evidence type="ECO:0000256" key="5">
    <source>
        <dbReference type="ARBA" id="ARBA00023136"/>
    </source>
</evidence>
<evidence type="ECO:0000256" key="1">
    <source>
        <dbReference type="ARBA" id="ARBA00004193"/>
    </source>
</evidence>
<evidence type="ECO:0000256" key="6">
    <source>
        <dbReference type="ARBA" id="ARBA00023288"/>
    </source>
</evidence>
<organism evidence="9 10">
    <name type="scientific">Halanaerobium saccharolyticum</name>
    <dbReference type="NCBI Taxonomy" id="43595"/>
    <lineage>
        <taxon>Bacteria</taxon>
        <taxon>Bacillati</taxon>
        <taxon>Bacillota</taxon>
        <taxon>Clostridia</taxon>
        <taxon>Halanaerobiales</taxon>
        <taxon>Halanaerobiaceae</taxon>
        <taxon>Halanaerobium</taxon>
    </lineage>
</organism>
<comment type="subcellular location">
    <subcellularLocation>
        <location evidence="1">Cell membrane</location>
        <topology evidence="1">Lipid-anchor</topology>
    </subcellularLocation>
</comment>
<dbReference type="GO" id="GO:0005886">
    <property type="term" value="C:plasma membrane"/>
    <property type="evidence" value="ECO:0007669"/>
    <property type="project" value="UniProtKB-SubCell"/>
</dbReference>
<accession>A0A2T5RH16</accession>
<evidence type="ECO:0000256" key="4">
    <source>
        <dbReference type="ARBA" id="ARBA00022729"/>
    </source>
</evidence>
<keyword evidence="5" id="KW-0472">Membrane</keyword>
<dbReference type="OrthoDB" id="9769871at2"/>
<dbReference type="Proteomes" id="UP000244089">
    <property type="component" value="Unassembled WGS sequence"/>
</dbReference>
<feature type="chain" id="PRO_5038332922" evidence="7">
    <location>
        <begin position="23"/>
        <end position="320"/>
    </location>
</feature>
<feature type="signal peptide" evidence="7">
    <location>
        <begin position="1"/>
        <end position="22"/>
    </location>
</feature>
<dbReference type="PANTHER" id="PTHR34296">
    <property type="entry name" value="TRANSCRIPTIONAL ACTIVATOR PROTEIN MED"/>
    <property type="match status" value="1"/>
</dbReference>
<comment type="similarity">
    <text evidence="2">Belongs to the BMP lipoprotein family.</text>
</comment>
<dbReference type="Gene3D" id="3.40.50.2300">
    <property type="match status" value="2"/>
</dbReference>
<reference evidence="9 10" key="1">
    <citation type="submission" date="2018-04" db="EMBL/GenBank/DDBJ databases">
        <title>Subsurface microbial communities from deep shales in Ohio and West Virginia, USA.</title>
        <authorList>
            <person name="Wrighton K."/>
        </authorList>
    </citation>
    <scope>NUCLEOTIDE SEQUENCE [LARGE SCALE GENOMIC DNA]</scope>
    <source>
        <strain evidence="9 10">WC1</strain>
    </source>
</reference>
<evidence type="ECO:0000313" key="9">
    <source>
        <dbReference type="EMBL" id="PTV94704.1"/>
    </source>
</evidence>
<dbReference type="AlphaFoldDB" id="A0A2T5RH16"/>
<keyword evidence="4 7" id="KW-0732">Signal</keyword>
<evidence type="ECO:0000256" key="3">
    <source>
        <dbReference type="ARBA" id="ARBA00022475"/>
    </source>
</evidence>
<proteinExistence type="inferred from homology"/>
<sequence>MNFKIISILILFLLLISFAVSAQYMEVALVSDVGGFKDSSYNQQLRNSLNKVAENLNLKTDYRESDLMTEYQDNLNYFAENNFDLIWGVGSTMEQAVKEAAQMYPETNFVLFDGIVEEENVMSLTFKRKEEAFLAGVVAALASDNAKVSFIGGQKTEKIGHYQLGFETGVKSVNSEIEIISRYVGSFNDFSAAKEISAELAAENVDLIFYAAGPSSRGIIETALENNIKLISLDAADIDLAPNNMVTAVLKNTDHLVKMLIENYSNDNYINEIKEFGLADNAFVLEQDQLSDMLSSEKRTKIEEYKQQFLAGEIEIPSAP</sequence>
<dbReference type="InterPro" id="IPR050957">
    <property type="entry name" value="BMP_lipoprotein"/>
</dbReference>
<evidence type="ECO:0000256" key="2">
    <source>
        <dbReference type="ARBA" id="ARBA00008610"/>
    </source>
</evidence>
<gene>
    <name evidence="9" type="ORF">C8C76_1317</name>
</gene>
<dbReference type="Pfam" id="PF02608">
    <property type="entry name" value="Bmp"/>
    <property type="match status" value="1"/>
</dbReference>
<dbReference type="RefSeq" id="WP_108141703.1">
    <property type="nucleotide sequence ID" value="NZ_QAXS01000031.1"/>
</dbReference>
<evidence type="ECO:0000259" key="8">
    <source>
        <dbReference type="Pfam" id="PF02608"/>
    </source>
</evidence>
<dbReference type="EMBL" id="QAXS01000031">
    <property type="protein sequence ID" value="PTV94704.1"/>
    <property type="molecule type" value="Genomic_DNA"/>
</dbReference>
<comment type="caution">
    <text evidence="9">The sequence shown here is derived from an EMBL/GenBank/DDBJ whole genome shotgun (WGS) entry which is preliminary data.</text>
</comment>
<dbReference type="CDD" id="cd06354">
    <property type="entry name" value="PBP1_PrnA-like"/>
    <property type="match status" value="1"/>
</dbReference>
<keyword evidence="3" id="KW-1003">Cell membrane</keyword>